<keyword evidence="2" id="KW-1185">Reference proteome</keyword>
<accession>A0A9X1IKF2</accession>
<protein>
    <submittedName>
        <fullName evidence="1">Glycosyltransferase</fullName>
    </submittedName>
</protein>
<dbReference type="InterPro" id="IPR005262">
    <property type="entry name" value="MJ1255-like"/>
</dbReference>
<dbReference type="NCBIfam" id="TIGR00661">
    <property type="entry name" value="MJ1255"/>
    <property type="match status" value="1"/>
</dbReference>
<dbReference type="AlphaFoldDB" id="A0A9X1IKF2"/>
<reference evidence="1" key="1">
    <citation type="submission" date="2021-10" db="EMBL/GenBank/DDBJ databases">
        <title>Marinomonas pontica sp. nov., isolated from the Black Sea.</title>
        <authorList>
            <person name="Zhao L.-H."/>
            <person name="Xue J.-H."/>
        </authorList>
    </citation>
    <scope>NUCLEOTIDE SEQUENCE</scope>
    <source>
        <strain evidence="1">E8</strain>
    </source>
</reference>
<dbReference type="Proteomes" id="UP001139095">
    <property type="component" value="Unassembled WGS sequence"/>
</dbReference>
<organism evidence="1 2">
    <name type="scientific">Marinomonas algarum</name>
    <dbReference type="NCBI Taxonomy" id="2883105"/>
    <lineage>
        <taxon>Bacteria</taxon>
        <taxon>Pseudomonadati</taxon>
        <taxon>Pseudomonadota</taxon>
        <taxon>Gammaproteobacteria</taxon>
        <taxon>Oceanospirillales</taxon>
        <taxon>Oceanospirillaceae</taxon>
        <taxon>Marinomonas</taxon>
    </lineage>
</organism>
<dbReference type="Pfam" id="PF13528">
    <property type="entry name" value="Glyco_trans_1_3"/>
    <property type="match status" value="1"/>
</dbReference>
<gene>
    <name evidence="1" type="ORF">LG368_02850</name>
</gene>
<proteinExistence type="predicted"/>
<evidence type="ECO:0000313" key="1">
    <source>
        <dbReference type="EMBL" id="MCB5160835.1"/>
    </source>
</evidence>
<name>A0A9X1IKF2_9GAMM</name>
<sequence>MRILYGVQGTGNGHITRARAMAYEMHQLGIDVDFVFSGRTVEDYFDMAIFGHYQTFEGLSFVARNGELDLHATYKKARLGQFYRDVQRLDTRGYDLVMTDYEPIVAWAAKRQGVPCLGFGHQYAFTHDIPRYQKNRLAQWVMSNFAPVSSQLGAHWHHFGHPILPPLVSMPETQSTVSADHVLVYLPFENSEAVFEWLEAVPNYHFRVHCKDIDPGIYGNIEVFPFDRTTFQKNLSECQSVLCNAGFELNSEALQLGRRILTKPLKGQIEQHSNVMALSLLGLTSTCDALDEKVIANWLETREVAQIRYPNVAKAVVEWLVSGHDERLDDLCESLWSQVSSDQPIDFSYTKTSKVSDQQRIKPLRIRTKKSAAM</sequence>
<dbReference type="EMBL" id="JAJATW010000002">
    <property type="protein sequence ID" value="MCB5160835.1"/>
    <property type="molecule type" value="Genomic_DNA"/>
</dbReference>
<comment type="caution">
    <text evidence="1">The sequence shown here is derived from an EMBL/GenBank/DDBJ whole genome shotgun (WGS) entry which is preliminary data.</text>
</comment>
<dbReference type="SUPFAM" id="SSF53756">
    <property type="entry name" value="UDP-Glycosyltransferase/glycogen phosphorylase"/>
    <property type="match status" value="1"/>
</dbReference>
<dbReference type="RefSeq" id="WP_226753216.1">
    <property type="nucleotide sequence ID" value="NZ_JAJATW010000002.1"/>
</dbReference>
<evidence type="ECO:0000313" key="2">
    <source>
        <dbReference type="Proteomes" id="UP001139095"/>
    </source>
</evidence>